<evidence type="ECO:0000256" key="1">
    <source>
        <dbReference type="SAM" id="MobiDB-lite"/>
    </source>
</evidence>
<gene>
    <name evidence="2" type="ORF">AVDCRST_MAG41-2251</name>
</gene>
<feature type="region of interest" description="Disordered" evidence="1">
    <location>
        <begin position="1"/>
        <end position="161"/>
    </location>
</feature>
<dbReference type="AlphaFoldDB" id="A0A6J4IN82"/>
<accession>A0A6J4IN82</accession>
<feature type="non-terminal residue" evidence="2">
    <location>
        <position position="1"/>
    </location>
</feature>
<dbReference type="EMBL" id="CADCTP010000206">
    <property type="protein sequence ID" value="CAA9257590.1"/>
    <property type="molecule type" value="Genomic_DNA"/>
</dbReference>
<organism evidence="2">
    <name type="scientific">uncultured Mycobacteriales bacterium</name>
    <dbReference type="NCBI Taxonomy" id="581187"/>
    <lineage>
        <taxon>Bacteria</taxon>
        <taxon>Bacillati</taxon>
        <taxon>Actinomycetota</taxon>
        <taxon>Actinomycetes</taxon>
        <taxon>Mycobacteriales</taxon>
        <taxon>environmental samples</taxon>
    </lineage>
</organism>
<feature type="non-terminal residue" evidence="2">
    <location>
        <position position="161"/>
    </location>
</feature>
<reference evidence="2" key="1">
    <citation type="submission" date="2020-02" db="EMBL/GenBank/DDBJ databases">
        <authorList>
            <person name="Meier V. D."/>
        </authorList>
    </citation>
    <scope>NUCLEOTIDE SEQUENCE</scope>
    <source>
        <strain evidence="2">AVDCRST_MAG41</strain>
    </source>
</reference>
<feature type="compositionally biased region" description="Low complexity" evidence="1">
    <location>
        <begin position="78"/>
        <end position="98"/>
    </location>
</feature>
<proteinExistence type="predicted"/>
<protein>
    <submittedName>
        <fullName evidence="2">Uncharacterized protein</fullName>
    </submittedName>
</protein>
<sequence>AGPGRDGRGRRAARGRGLPPPDRQRRHQGRVPHRGGERAARRGDQPAGRAAAARGERVDRRRDAGGERAGRAVRRPAVRAGAVAPGGADPLQPVLLALGGPGRGRRPAPAGFRRPPPGGLDNGAGAGRHRGDEVPAVPAGTAIVPGGRGAAGAGADRARPL</sequence>
<evidence type="ECO:0000313" key="2">
    <source>
        <dbReference type="EMBL" id="CAA9257590.1"/>
    </source>
</evidence>
<feature type="compositionally biased region" description="Basic and acidic residues" evidence="1">
    <location>
        <begin position="54"/>
        <end position="70"/>
    </location>
</feature>
<feature type="compositionally biased region" description="Basic and acidic residues" evidence="1">
    <location>
        <begin position="34"/>
        <end position="44"/>
    </location>
</feature>
<name>A0A6J4IN82_9ACTN</name>
<feature type="compositionally biased region" description="Basic residues" evidence="1">
    <location>
        <begin position="24"/>
        <end position="33"/>
    </location>
</feature>